<dbReference type="EC" id="1.3.3.4" evidence="4 11"/>
<evidence type="ECO:0000256" key="9">
    <source>
        <dbReference type="ARBA" id="ARBA00023244"/>
    </source>
</evidence>
<keyword evidence="15" id="KW-1185">Reference proteome</keyword>
<evidence type="ECO:0000256" key="2">
    <source>
        <dbReference type="ARBA" id="ARBA00005073"/>
    </source>
</evidence>
<dbReference type="AlphaFoldDB" id="A0A1B2JB44"/>
<dbReference type="PANTHER" id="PTHR42923:SF3">
    <property type="entry name" value="PROTOPORPHYRINOGEN OXIDASE"/>
    <property type="match status" value="1"/>
</dbReference>
<evidence type="ECO:0000256" key="3">
    <source>
        <dbReference type="ARBA" id="ARBA00010551"/>
    </source>
</evidence>
<evidence type="ECO:0000256" key="12">
    <source>
        <dbReference type="SAM" id="Phobius"/>
    </source>
</evidence>
<proteinExistence type="inferred from homology"/>
<keyword evidence="8 11" id="KW-0350">Heme biosynthesis</keyword>
<evidence type="ECO:0000256" key="5">
    <source>
        <dbReference type="ARBA" id="ARBA00022630"/>
    </source>
</evidence>
<comment type="pathway">
    <text evidence="2 11">Porphyrin-containing compound metabolism; protoporphyrin-IX biosynthesis; protoporphyrin-IX from protoporphyrinogen-IX: step 1/1.</text>
</comment>
<keyword evidence="12" id="KW-0812">Transmembrane</keyword>
<keyword evidence="12" id="KW-0472">Membrane</keyword>
<dbReference type="SUPFAM" id="SSF54373">
    <property type="entry name" value="FAD-linked reductases, C-terminal domain"/>
    <property type="match status" value="1"/>
</dbReference>
<accession>A0A1B2JB44</accession>
<dbReference type="EMBL" id="CP014585">
    <property type="protein sequence ID" value="ANZ75253.1"/>
    <property type="molecule type" value="Genomic_DNA"/>
</dbReference>
<evidence type="ECO:0000256" key="7">
    <source>
        <dbReference type="ARBA" id="ARBA00023002"/>
    </source>
</evidence>
<keyword evidence="9 11" id="KW-0627">Porphyrin biosynthesis</keyword>
<evidence type="ECO:0000256" key="4">
    <source>
        <dbReference type="ARBA" id="ARBA00012867"/>
    </source>
</evidence>
<protein>
    <recommendedName>
        <fullName evidence="4 11">Protoporphyrinogen oxidase</fullName>
        <ecNumber evidence="4 11">1.3.3.4</ecNumber>
    </recommendedName>
</protein>
<organism evidence="14 15">
    <name type="scientific">Komagataella pastoris</name>
    <name type="common">Yeast</name>
    <name type="synonym">Pichia pastoris</name>
    <dbReference type="NCBI Taxonomy" id="4922"/>
    <lineage>
        <taxon>Eukaryota</taxon>
        <taxon>Fungi</taxon>
        <taxon>Dikarya</taxon>
        <taxon>Ascomycota</taxon>
        <taxon>Saccharomycotina</taxon>
        <taxon>Pichiomycetes</taxon>
        <taxon>Pichiales</taxon>
        <taxon>Pichiaceae</taxon>
        <taxon>Komagataella</taxon>
    </lineage>
</organism>
<evidence type="ECO:0000256" key="1">
    <source>
        <dbReference type="ARBA" id="ARBA00002600"/>
    </source>
</evidence>
<dbReference type="Proteomes" id="UP000094565">
    <property type="component" value="Chromosome 2"/>
</dbReference>
<evidence type="ECO:0000313" key="14">
    <source>
        <dbReference type="EMBL" id="ANZ75253.1"/>
    </source>
</evidence>
<comment type="subcellular location">
    <subcellularLocation>
        <location evidence="11">Mitochondrion inner membrane</location>
    </subcellularLocation>
</comment>
<comment type="catalytic activity">
    <reaction evidence="10 11">
        <text>protoporphyrinogen IX + 3 O2 = protoporphyrin IX + 3 H2O2</text>
        <dbReference type="Rhea" id="RHEA:25576"/>
        <dbReference type="ChEBI" id="CHEBI:15379"/>
        <dbReference type="ChEBI" id="CHEBI:16240"/>
        <dbReference type="ChEBI" id="CHEBI:57306"/>
        <dbReference type="ChEBI" id="CHEBI:57307"/>
        <dbReference type="EC" id="1.3.3.4"/>
    </reaction>
</comment>
<dbReference type="Pfam" id="PF01593">
    <property type="entry name" value="Amino_oxidase"/>
    <property type="match status" value="1"/>
</dbReference>
<evidence type="ECO:0000256" key="8">
    <source>
        <dbReference type="ARBA" id="ARBA00023133"/>
    </source>
</evidence>
<dbReference type="NCBIfam" id="TIGR00562">
    <property type="entry name" value="proto_IX_ox"/>
    <property type="match status" value="1"/>
</dbReference>
<dbReference type="SUPFAM" id="SSF51905">
    <property type="entry name" value="FAD/NAD(P)-binding domain"/>
    <property type="match status" value="1"/>
</dbReference>
<dbReference type="Gene3D" id="3.50.50.60">
    <property type="entry name" value="FAD/NAD(P)-binding domain"/>
    <property type="match status" value="1"/>
</dbReference>
<evidence type="ECO:0000313" key="15">
    <source>
        <dbReference type="Proteomes" id="UP000094565"/>
    </source>
</evidence>
<keyword evidence="12" id="KW-1133">Transmembrane helix</keyword>
<evidence type="ECO:0000256" key="10">
    <source>
        <dbReference type="ARBA" id="ARBA00047554"/>
    </source>
</evidence>
<dbReference type="OrthoDB" id="438553at2759"/>
<sequence>MLKSLAPNSSIAVLGSGISGLTFSFFLNRLRPDVKIHIFEKSKQVGGWIRSEEHETFHFEKGPRTLRGTNTGTLMLLDLLTKIGANDKVLGLHKDSLANKKYLLSPFSDVHGNNAKLLQVPQDFSSFVKFMFDPLSKDLILGLLKEPWQPKLKYSDESVDHFFNRRFATKLSENIVSAIVHGIYAGDVKKLSVKAIFPRLPEMEQESGSIIRHMFAKFRKRKNVSPKVDPFLTDYENLIGTSLSFKNVSLFLKNFPMLSFRGGLQKLPIALKNHLSQLENVKFHFDSKIRNITLENGKVKLADHDQVYPVDHVRSTINTNELAKIISPVIPSSSTKKSVFKSKANSPELVKCLSWLHYTNILMCNIYIPKHVSKSITGFGYLVPQSMSSQASKLLGVIFDSDIETAMTANFTEANITAINNSSASPKQLQKLSDQFVNNDLPKYTKLTLMLGGHFLKSEADIPGSAESRHAVKSILSNHLNIDLDEFASLPDFKMEITKIPNCIPQYEVGYLDLKRKVQNAVSKEFNDQISFGGMAFGDGVGIPDCVQNAFKDSATLSGN</sequence>
<dbReference type="GO" id="GO:0004729">
    <property type="term" value="F:oxygen-dependent protoporphyrinogen oxidase activity"/>
    <property type="evidence" value="ECO:0007669"/>
    <property type="project" value="UniProtKB-UniRule"/>
</dbReference>
<dbReference type="InterPro" id="IPR004572">
    <property type="entry name" value="Protoporphyrinogen_oxidase"/>
</dbReference>
<keyword evidence="6 11" id="KW-0274">FAD</keyword>
<feature type="domain" description="Amine oxidase" evidence="13">
    <location>
        <begin position="19"/>
        <end position="328"/>
    </location>
</feature>
<dbReference type="GO" id="GO:0005743">
    <property type="term" value="C:mitochondrial inner membrane"/>
    <property type="evidence" value="ECO:0007669"/>
    <property type="project" value="UniProtKB-SubCell"/>
</dbReference>
<name>A0A1B2JB44_PICPA</name>
<dbReference type="InterPro" id="IPR002937">
    <property type="entry name" value="Amino_oxidase"/>
</dbReference>
<dbReference type="InterPro" id="IPR036188">
    <property type="entry name" value="FAD/NAD-bd_sf"/>
</dbReference>
<dbReference type="PANTHER" id="PTHR42923">
    <property type="entry name" value="PROTOPORPHYRINOGEN OXIDASE"/>
    <property type="match status" value="1"/>
</dbReference>
<evidence type="ECO:0000256" key="11">
    <source>
        <dbReference type="RuleBase" id="RU367069"/>
    </source>
</evidence>
<dbReference type="InterPro" id="IPR050464">
    <property type="entry name" value="Zeta_carotene_desat/Oxidored"/>
</dbReference>
<gene>
    <name evidence="14" type="primary">HEM14</name>
    <name evidence="14" type="ORF">ATY40_BA7503265</name>
</gene>
<reference evidence="14 15" key="1">
    <citation type="submission" date="2016-02" db="EMBL/GenBank/DDBJ databases">
        <title>Comparative genomic and transcriptomic foundation for Pichia pastoris.</title>
        <authorList>
            <person name="Love K.R."/>
            <person name="Shah K.A."/>
            <person name="Whittaker C.A."/>
            <person name="Wu J."/>
            <person name="Bartlett M.C."/>
            <person name="Ma D."/>
            <person name="Leeson R.L."/>
            <person name="Priest M."/>
            <person name="Young S.K."/>
            <person name="Love J.C."/>
        </authorList>
    </citation>
    <scope>NUCLEOTIDE SEQUENCE [LARGE SCALE GENOMIC DNA]</scope>
    <source>
        <strain evidence="14 15">ATCC 28485</strain>
    </source>
</reference>
<dbReference type="UniPathway" id="UPA00251">
    <property type="reaction ID" value="UER00324"/>
</dbReference>
<feature type="transmembrane region" description="Helical" evidence="12">
    <location>
        <begin position="6"/>
        <end position="27"/>
    </location>
</feature>
<comment type="similarity">
    <text evidence="3 11">Belongs to the protoporphyrinogen/coproporphyrinogen oxidase family. Protoporphyrinogen oxidase subfamily.</text>
</comment>
<evidence type="ECO:0000259" key="13">
    <source>
        <dbReference type="Pfam" id="PF01593"/>
    </source>
</evidence>
<evidence type="ECO:0000256" key="6">
    <source>
        <dbReference type="ARBA" id="ARBA00022827"/>
    </source>
</evidence>
<dbReference type="GO" id="GO:0006782">
    <property type="term" value="P:protoporphyrinogen IX biosynthetic process"/>
    <property type="evidence" value="ECO:0007669"/>
    <property type="project" value="UniProtKB-UniRule"/>
</dbReference>
<comment type="function">
    <text evidence="1 11">Catalyzes the 6-electron oxidation of protoporphyrinogen-IX to form protoporphyrin-IX.</text>
</comment>
<keyword evidence="7 11" id="KW-0560">Oxidoreductase</keyword>
<keyword evidence="5 11" id="KW-0285">Flavoprotein</keyword>
<comment type="cofactor">
    <cofactor evidence="11">
        <name>FAD</name>
        <dbReference type="ChEBI" id="CHEBI:57692"/>
    </cofactor>
    <text evidence="11">Binds 1 FAD per subunit.</text>
</comment>